<dbReference type="InterPro" id="IPR006756">
    <property type="entry name" value="Phenol_hydroxylase"/>
</dbReference>
<dbReference type="Pfam" id="PF04663">
    <property type="entry name" value="Phenol_monoox"/>
    <property type="match status" value="1"/>
</dbReference>
<gene>
    <name evidence="1" type="ORF">EYC87_17870</name>
</gene>
<comment type="caution">
    <text evidence="1">The sequence shown here is derived from an EMBL/GenBank/DDBJ whole genome shotgun (WGS) entry which is preliminary data.</text>
</comment>
<evidence type="ECO:0000313" key="1">
    <source>
        <dbReference type="EMBL" id="MCX2975451.1"/>
    </source>
</evidence>
<dbReference type="RefSeq" id="WP_279254091.1">
    <property type="nucleotide sequence ID" value="NZ_SHNP01000008.1"/>
</dbReference>
<organism evidence="1 2">
    <name type="scientific">Candidatus Seongchinamella marina</name>
    <dbReference type="NCBI Taxonomy" id="2518990"/>
    <lineage>
        <taxon>Bacteria</taxon>
        <taxon>Pseudomonadati</taxon>
        <taxon>Pseudomonadota</taxon>
        <taxon>Gammaproteobacteria</taxon>
        <taxon>Cellvibrionales</taxon>
        <taxon>Halieaceae</taxon>
        <taxon>Seongchinamella</taxon>
    </lineage>
</organism>
<dbReference type="Proteomes" id="UP001143307">
    <property type="component" value="Unassembled WGS sequence"/>
</dbReference>
<sequence length="119" mass="13440">MAIVAKDGYIDFVRDKVENFHGNQLVYVSWDDHLVFCAAQAFPLPPEMPFAALVAEVMPSVFNWHDEFKDIDWAKAQWNLDGKAFSPDMDKSLAENGVEHKSLIRFKTPGLTGLNGTRI</sequence>
<dbReference type="EMBL" id="SHNP01000008">
    <property type="protein sequence ID" value="MCX2975451.1"/>
    <property type="molecule type" value="Genomic_DNA"/>
</dbReference>
<dbReference type="InterPro" id="IPR043010">
    <property type="entry name" value="Phenol_hydroxylase_sf"/>
</dbReference>
<name>A0ABT3T0U2_9GAMM</name>
<evidence type="ECO:0000313" key="2">
    <source>
        <dbReference type="Proteomes" id="UP001143307"/>
    </source>
</evidence>
<dbReference type="Gene3D" id="3.10.20.560">
    <property type="entry name" value="Phenol hydroxylase"/>
    <property type="match status" value="1"/>
</dbReference>
<accession>A0ABT3T0U2</accession>
<protein>
    <submittedName>
        <fullName evidence="1">Phenol hydroxylase</fullName>
    </submittedName>
</protein>
<keyword evidence="2" id="KW-1185">Reference proteome</keyword>
<proteinExistence type="predicted"/>
<reference evidence="1" key="1">
    <citation type="submission" date="2019-02" db="EMBL/GenBank/DDBJ databases">
        <authorList>
            <person name="Li S.-H."/>
        </authorList>
    </citation>
    <scope>NUCLEOTIDE SEQUENCE</scope>
    <source>
        <strain evidence="1">IMCC8485</strain>
    </source>
</reference>